<proteinExistence type="predicted"/>
<dbReference type="EMBL" id="AF250284">
    <property type="protein sequence ID" value="AAG02755.1"/>
    <property type="molecule type" value="Genomic_DNA"/>
</dbReference>
<evidence type="ECO:0000313" key="2">
    <source>
        <dbReference type="Proteomes" id="UP000000872"/>
    </source>
</evidence>
<keyword evidence="2" id="KW-1185">Reference proteome</keyword>
<dbReference type="OrthoDB" id="27938at10239"/>
<dbReference type="GeneID" id="1494639"/>
<reference evidence="1 2" key="1">
    <citation type="journal article" date="2000" name="Virology">
        <title>Complete genomic sequence of the Amsacta moorei entomopoxvirus: analysis and comparison with other poxviruses.</title>
        <authorList>
            <person name="Bawden A.L."/>
            <person name="Glassberg K.J."/>
            <person name="Diggans J."/>
            <person name="Shaw R."/>
            <person name="Farmerie W."/>
            <person name="Moyer R.W."/>
        </authorList>
    </citation>
    <scope>NUCLEOTIDE SEQUENCE [LARGE SCALE GENOMIC DNA]</scope>
</reference>
<organismHost>
    <name type="scientific">Amsacta</name>
    <dbReference type="NCBI Taxonomy" id="340055"/>
</organismHost>
<sequence length="187" mass="23404">MLISRLKCKCGCNNYFNIDIDFIDYEDRKNIYLSYNLFYFNNYYILKSSYLVIYYNKKCINFTKYFKIYDHANNKLISFKWNNIKWIKLKIKYNKNIYIKYFDVYKKQELICLCDDCNYNFKIKYYINIIDNNEFYRLFFTLLVEYKYKICNNFTKYFKKIQNNNLINLYIDKVIWKPNIYYIHCGS</sequence>
<gene>
    <name evidence="1" type="primary">AMV049</name>
</gene>
<organism evidence="1 2">
    <name type="scientific">Amsacta moorei entomopoxvirus</name>
    <name type="common">AmEPV</name>
    <dbReference type="NCBI Taxonomy" id="28321"/>
    <lineage>
        <taxon>Viruses</taxon>
        <taxon>Varidnaviria</taxon>
        <taxon>Bamfordvirae</taxon>
        <taxon>Nucleocytoviricota</taxon>
        <taxon>Pokkesviricetes</taxon>
        <taxon>Chitovirales</taxon>
        <taxon>Poxviridae</taxon>
        <taxon>Entomopoxvirinae</taxon>
        <taxon>Betaentomopoxvirus</taxon>
    </lineage>
</organism>
<dbReference type="KEGG" id="vg:1494639"/>
<protein>
    <submittedName>
        <fullName evidence="1">AMV049</fullName>
    </submittedName>
</protein>
<evidence type="ECO:0000313" key="1">
    <source>
        <dbReference type="EMBL" id="AAG02755.1"/>
    </source>
</evidence>
<accession>Q9EMZ9</accession>
<dbReference type="RefSeq" id="NP_064831.1">
    <property type="nucleotide sequence ID" value="NC_002520.1"/>
</dbReference>
<dbReference type="Proteomes" id="UP000000872">
    <property type="component" value="Segment"/>
</dbReference>
<name>Q9EMZ9_AMEPV</name>